<accession>A0ABD3SKQ2</accession>
<dbReference type="InterPro" id="IPR029052">
    <property type="entry name" value="Metallo-depent_PP-like"/>
</dbReference>
<protein>
    <submittedName>
        <fullName evidence="1">Uncharacterized protein</fullName>
    </submittedName>
</protein>
<organism evidence="1 2">
    <name type="scientific">Penstemon smallii</name>
    <dbReference type="NCBI Taxonomy" id="265156"/>
    <lineage>
        <taxon>Eukaryota</taxon>
        <taxon>Viridiplantae</taxon>
        <taxon>Streptophyta</taxon>
        <taxon>Embryophyta</taxon>
        <taxon>Tracheophyta</taxon>
        <taxon>Spermatophyta</taxon>
        <taxon>Magnoliopsida</taxon>
        <taxon>eudicotyledons</taxon>
        <taxon>Gunneridae</taxon>
        <taxon>Pentapetalae</taxon>
        <taxon>asterids</taxon>
        <taxon>lamiids</taxon>
        <taxon>Lamiales</taxon>
        <taxon>Plantaginaceae</taxon>
        <taxon>Cheloneae</taxon>
        <taxon>Penstemon</taxon>
    </lineage>
</organism>
<reference evidence="1 2" key="1">
    <citation type="submission" date="2024-12" db="EMBL/GenBank/DDBJ databases">
        <title>The unique morphological basis and parallel evolutionary history of personate flowers in Penstemon.</title>
        <authorList>
            <person name="Depatie T.H."/>
            <person name="Wessinger C.A."/>
        </authorList>
    </citation>
    <scope>NUCLEOTIDE SEQUENCE [LARGE SCALE GENOMIC DNA]</scope>
    <source>
        <strain evidence="1">WTNN_2</strain>
        <tissue evidence="1">Leaf</tissue>
    </source>
</reference>
<name>A0ABD3SKQ2_9LAMI</name>
<dbReference type="PANTHER" id="PTHR16509">
    <property type="match status" value="1"/>
</dbReference>
<proteinExistence type="predicted"/>
<evidence type="ECO:0000313" key="1">
    <source>
        <dbReference type="EMBL" id="KAL3825154.1"/>
    </source>
</evidence>
<dbReference type="PANTHER" id="PTHR16509:SF1">
    <property type="entry name" value="MANGANESE-DEPENDENT ADP-RIBOSE_CDP-ALCOHOL DIPHOSPHATASE"/>
    <property type="match status" value="1"/>
</dbReference>
<keyword evidence="2" id="KW-1185">Reference proteome</keyword>
<dbReference type="SUPFAM" id="SSF56300">
    <property type="entry name" value="Metallo-dependent phosphatases"/>
    <property type="match status" value="1"/>
</dbReference>
<comment type="caution">
    <text evidence="1">The sequence shown here is derived from an EMBL/GenBank/DDBJ whole genome shotgun (WGS) entry which is preliminary data.</text>
</comment>
<dbReference type="EMBL" id="JBJXBP010000006">
    <property type="protein sequence ID" value="KAL3825154.1"/>
    <property type="molecule type" value="Genomic_DNA"/>
</dbReference>
<gene>
    <name evidence="1" type="ORF">ACJIZ3_021183</name>
</gene>
<dbReference type="AlphaFoldDB" id="A0ABD3SKQ2"/>
<sequence length="42" mass="4905">MFNGAVGKEQLEWLDRVLSNETKLNQKVILCCHLPLNPYIIY</sequence>
<dbReference type="Gene3D" id="3.60.21.10">
    <property type="match status" value="1"/>
</dbReference>
<evidence type="ECO:0000313" key="2">
    <source>
        <dbReference type="Proteomes" id="UP001634393"/>
    </source>
</evidence>
<dbReference type="Proteomes" id="UP001634393">
    <property type="component" value="Unassembled WGS sequence"/>
</dbReference>